<evidence type="ECO:0000256" key="1">
    <source>
        <dbReference type="ARBA" id="ARBA00010016"/>
    </source>
</evidence>
<comment type="similarity">
    <text evidence="1">Belongs to the QWRF family.</text>
</comment>
<feature type="compositionally biased region" description="Polar residues" evidence="2">
    <location>
        <begin position="565"/>
        <end position="596"/>
    </location>
</feature>
<dbReference type="PANTHER" id="PTHR31807:SF37">
    <property type="entry name" value="HAUS AUGMIN-LIKE COMPLEX SUBUNIT 8"/>
    <property type="match status" value="1"/>
</dbReference>
<feature type="compositionally biased region" description="Gly residues" evidence="2">
    <location>
        <begin position="469"/>
        <end position="479"/>
    </location>
</feature>
<evidence type="ECO:0000256" key="2">
    <source>
        <dbReference type="SAM" id="MobiDB-lite"/>
    </source>
</evidence>
<dbReference type="InterPro" id="IPR007573">
    <property type="entry name" value="QWRF"/>
</dbReference>
<feature type="region of interest" description="Disordered" evidence="2">
    <location>
        <begin position="342"/>
        <end position="409"/>
    </location>
</feature>
<feature type="region of interest" description="Disordered" evidence="2">
    <location>
        <begin position="461"/>
        <end position="484"/>
    </location>
</feature>
<dbReference type="Pfam" id="PF04484">
    <property type="entry name" value="QWRF"/>
    <property type="match status" value="1"/>
</dbReference>
<feature type="region of interest" description="Disordered" evidence="2">
    <location>
        <begin position="1"/>
        <end position="316"/>
    </location>
</feature>
<feature type="compositionally biased region" description="Low complexity" evidence="2">
    <location>
        <begin position="1"/>
        <end position="18"/>
    </location>
</feature>
<feature type="compositionally biased region" description="Basic and acidic residues" evidence="2">
    <location>
        <begin position="151"/>
        <end position="162"/>
    </location>
</feature>
<dbReference type="Proteomes" id="UP001497444">
    <property type="component" value="Chromosome 18"/>
</dbReference>
<evidence type="ECO:0000313" key="3">
    <source>
        <dbReference type="EMBL" id="CAK9265814.1"/>
    </source>
</evidence>
<feature type="region of interest" description="Disordered" evidence="2">
    <location>
        <begin position="563"/>
        <end position="601"/>
    </location>
</feature>
<feature type="compositionally biased region" description="Low complexity" evidence="2">
    <location>
        <begin position="343"/>
        <end position="368"/>
    </location>
</feature>
<feature type="compositionally biased region" description="Polar residues" evidence="2">
    <location>
        <begin position="379"/>
        <end position="392"/>
    </location>
</feature>
<organism evidence="3 4">
    <name type="scientific">Sphagnum jensenii</name>
    <dbReference type="NCBI Taxonomy" id="128206"/>
    <lineage>
        <taxon>Eukaryota</taxon>
        <taxon>Viridiplantae</taxon>
        <taxon>Streptophyta</taxon>
        <taxon>Embryophyta</taxon>
        <taxon>Bryophyta</taxon>
        <taxon>Sphagnophytina</taxon>
        <taxon>Sphagnopsida</taxon>
        <taxon>Sphagnales</taxon>
        <taxon>Sphagnaceae</taxon>
        <taxon>Sphagnum</taxon>
    </lineage>
</organism>
<feature type="compositionally biased region" description="Basic and acidic residues" evidence="2">
    <location>
        <begin position="239"/>
        <end position="253"/>
    </location>
</feature>
<dbReference type="PANTHER" id="PTHR31807">
    <property type="entry name" value="AUGMIN FAMILY MEMBER"/>
    <property type="match status" value="1"/>
</dbReference>
<feature type="compositionally biased region" description="Low complexity" evidence="2">
    <location>
        <begin position="201"/>
        <end position="221"/>
    </location>
</feature>
<dbReference type="EMBL" id="OZ020113">
    <property type="protein sequence ID" value="CAK9265814.1"/>
    <property type="molecule type" value="Genomic_DNA"/>
</dbReference>
<feature type="compositionally biased region" description="Low complexity" evidence="2">
    <location>
        <begin position="76"/>
        <end position="124"/>
    </location>
</feature>
<sequence length="886" mass="93464">MVAAAVAPSSSPTPAAAVQREPPHQSQEKKKNSEADDGGHHHHHVGGALAAAAAEKSNTAAVRKLRNREITSRYKAATVPGTLTPPATTTAAAATGPRRNSSPLRQPSPSRQSSSPARNRSAAATEASSPPVRHPSPTPGRASSVNSPSDAPKRSLSTERRRPWPAASARGSAEGGLASVKPRLVGAASAAGGRGSELWPSMNSASKQVQSSSSPNGTPRTTTPPPPPAAPNGGPPFESRGKESNRSSSDHSLKPTANGAHLDRSADRALSSPQRKGSSPIRRRSIDQAENARPSANFLLKPDQQRWPGISNGKVFGGALTRSMDLSIDRERPLSRAATILIQSQQQPSSTPSRISRPSSASRSLNRSVNEGQTMPKGQATTPRQRNPTPTKGSRVVGPHISDSRSEAVAVCTTGNGAQQRSYPTAGDDMSNNNNLLLRPSRGVSSMGPLDSCIVPFDSMSDTESVSSGGSGLGSGGSARGTSVPARVWQDMNTRLRRLSEGDRIRSPKSELAVAAAGAAMGESKAVQQRSRVSSMGSQPSSPSTASMTGIMTSTCLLSPGGRVMSNNPGSISQLPSSPQYIKRSSSPLRGLQSPQRPRPVPGTTAMLGTGRNLGGCTIVNFGLDGWSRGRKALTQYEEAQLLRILHNRWLQWRFVNARAEAVISAQKTSAERSLYNVWVKTSELRTSVAKQRIKLQQARQAHRLRSILSTHVAHLEDWETLEEEHSSALTGAMEALESTILRVPVSGGAKVDVHAVGEALGSAVDVLNALQVSVSSLSPKAESMDVLLSQLAQTAAKERALLEECGDLLSVAATLEVEECSLRTHLIQLESEKGWSSATLPMSGSKPQLLKTIQLSPPGVERHALELEKVGVAQAIKREGTGSKF</sequence>
<proteinExistence type="inferred from homology"/>
<reference evidence="3" key="1">
    <citation type="submission" date="2024-02" db="EMBL/GenBank/DDBJ databases">
        <authorList>
            <consortium name="ELIXIR-Norway"/>
            <consortium name="Elixir Norway"/>
        </authorList>
    </citation>
    <scope>NUCLEOTIDE SEQUENCE</scope>
</reference>
<name>A0ABP0WH79_9BRYO</name>
<feature type="region of interest" description="Disordered" evidence="2">
    <location>
        <begin position="523"/>
        <end position="549"/>
    </location>
</feature>
<evidence type="ECO:0000313" key="4">
    <source>
        <dbReference type="Proteomes" id="UP001497444"/>
    </source>
</evidence>
<evidence type="ECO:0008006" key="5">
    <source>
        <dbReference type="Google" id="ProtNLM"/>
    </source>
</evidence>
<gene>
    <name evidence="3" type="ORF">CSSPJE1EN1_LOCUS11292</name>
</gene>
<feature type="compositionally biased region" description="Basic and acidic residues" evidence="2">
    <location>
        <begin position="21"/>
        <end position="39"/>
    </location>
</feature>
<feature type="compositionally biased region" description="Pro residues" evidence="2">
    <location>
        <begin position="222"/>
        <end position="234"/>
    </location>
</feature>
<protein>
    <recommendedName>
        <fullName evidence="5">AUGMIN subunit 8</fullName>
    </recommendedName>
</protein>
<accession>A0ABP0WH79</accession>
<keyword evidence="4" id="KW-1185">Reference proteome</keyword>